<evidence type="ECO:0000256" key="1">
    <source>
        <dbReference type="SAM" id="MobiDB-lite"/>
    </source>
</evidence>
<comment type="caution">
    <text evidence="3">The sequence shown here is derived from an EMBL/GenBank/DDBJ whole genome shotgun (WGS) entry which is preliminary data.</text>
</comment>
<feature type="compositionally biased region" description="Basic and acidic residues" evidence="1">
    <location>
        <begin position="268"/>
        <end position="285"/>
    </location>
</feature>
<accession>A0ABD1ELM7</accession>
<evidence type="ECO:0000313" key="4">
    <source>
        <dbReference type="Proteomes" id="UP001566132"/>
    </source>
</evidence>
<feature type="region of interest" description="Disordered" evidence="1">
    <location>
        <begin position="265"/>
        <end position="291"/>
    </location>
</feature>
<organism evidence="3 4">
    <name type="scientific">Hypothenemus hampei</name>
    <name type="common">Coffee berry borer</name>
    <dbReference type="NCBI Taxonomy" id="57062"/>
    <lineage>
        <taxon>Eukaryota</taxon>
        <taxon>Metazoa</taxon>
        <taxon>Ecdysozoa</taxon>
        <taxon>Arthropoda</taxon>
        <taxon>Hexapoda</taxon>
        <taxon>Insecta</taxon>
        <taxon>Pterygota</taxon>
        <taxon>Neoptera</taxon>
        <taxon>Endopterygota</taxon>
        <taxon>Coleoptera</taxon>
        <taxon>Polyphaga</taxon>
        <taxon>Cucujiformia</taxon>
        <taxon>Curculionidae</taxon>
        <taxon>Scolytinae</taxon>
        <taxon>Hypothenemus</taxon>
    </lineage>
</organism>
<dbReference type="Proteomes" id="UP001566132">
    <property type="component" value="Unassembled WGS sequence"/>
</dbReference>
<name>A0ABD1ELM7_HYPHA</name>
<protein>
    <submittedName>
        <fullName evidence="3">Uncharacterized protein</fullName>
    </submittedName>
</protein>
<evidence type="ECO:0000313" key="3">
    <source>
        <dbReference type="EMBL" id="KAL1497187.1"/>
    </source>
</evidence>
<evidence type="ECO:0000256" key="2">
    <source>
        <dbReference type="SAM" id="SignalP"/>
    </source>
</evidence>
<sequence length="291" mass="32829">MTGIILYLKLFVTMTMAYPLNNQPLSYFYPYLDHYYGSRIQPFYIPPYAVPYRTPTMNFFTEIPYAVSKEFSIMPMFIMSKDTLNMVSQGQITTINPDNTVQTIKLKANNSIECTPAIRMVLENPIIAGSLKSDVLFPSEVQILHQGVRVPIRIGAVIAPILPQTYVSEESPISIKVVYAIPKQPIKITITIEPVNGNENEIPQDGVVVESDPNLPPKNITITDFPSNEAEPHIEVDEDDDELVNRNPPVPLLPAGIVQSTQPINHEQPFHNDKESPLLEIFRDPTKKKRI</sequence>
<feature type="signal peptide" evidence="2">
    <location>
        <begin position="1"/>
        <end position="17"/>
    </location>
</feature>
<proteinExistence type="predicted"/>
<keyword evidence="2" id="KW-0732">Signal</keyword>
<gene>
    <name evidence="3" type="ORF">ABEB36_008186</name>
</gene>
<reference evidence="3 4" key="1">
    <citation type="submission" date="2024-05" db="EMBL/GenBank/DDBJ databases">
        <title>Genetic variation in Jamaican populations of the coffee berry borer (Hypothenemus hampei).</title>
        <authorList>
            <person name="Errbii M."/>
            <person name="Myrie A."/>
        </authorList>
    </citation>
    <scope>NUCLEOTIDE SEQUENCE [LARGE SCALE GENOMIC DNA]</scope>
    <source>
        <strain evidence="3">JA-Hopewell-2020-01-JO</strain>
        <tissue evidence="3">Whole body</tissue>
    </source>
</reference>
<feature type="chain" id="PRO_5044853939" evidence="2">
    <location>
        <begin position="18"/>
        <end position="291"/>
    </location>
</feature>
<keyword evidence="4" id="KW-1185">Reference proteome</keyword>
<dbReference type="AlphaFoldDB" id="A0ABD1ELM7"/>
<dbReference type="EMBL" id="JBDJPC010000006">
    <property type="protein sequence ID" value="KAL1497187.1"/>
    <property type="molecule type" value="Genomic_DNA"/>
</dbReference>